<dbReference type="RefSeq" id="XP_025359075.1">
    <property type="nucleotide sequence ID" value="XM_025508598.1"/>
</dbReference>
<reference evidence="2 3" key="1">
    <citation type="journal article" date="2018" name="Mol. Biol. Evol.">
        <title>Broad Genomic Sampling Reveals a Smut Pathogenic Ancestry of the Fungal Clade Ustilaginomycotina.</title>
        <authorList>
            <person name="Kijpornyongpan T."/>
            <person name="Mondo S.J."/>
            <person name="Barry K."/>
            <person name="Sandor L."/>
            <person name="Lee J."/>
            <person name="Lipzen A."/>
            <person name="Pangilinan J."/>
            <person name="LaButti K."/>
            <person name="Hainaut M."/>
            <person name="Henrissat B."/>
            <person name="Grigoriev I.V."/>
            <person name="Spatafora J.W."/>
            <person name="Aime M.C."/>
        </authorList>
    </citation>
    <scope>NUCLEOTIDE SEQUENCE [LARGE SCALE GENOMIC DNA]</scope>
    <source>
        <strain evidence="2 3">MCA 5214</strain>
    </source>
</reference>
<protein>
    <submittedName>
        <fullName evidence="2">Uncharacterized protein</fullName>
    </submittedName>
</protein>
<dbReference type="EMBL" id="KZ819681">
    <property type="protein sequence ID" value="PWN24463.1"/>
    <property type="molecule type" value="Genomic_DNA"/>
</dbReference>
<evidence type="ECO:0000313" key="2">
    <source>
        <dbReference type="EMBL" id="PWN24463.1"/>
    </source>
</evidence>
<dbReference type="GeneID" id="37030421"/>
<feature type="signal peptide" evidence="1">
    <location>
        <begin position="1"/>
        <end position="27"/>
    </location>
</feature>
<name>A0A316UKH0_9BASI</name>
<sequence length="99" mass="10713">MHAIRHFIAYWPRLLLLALLVLQTLLSTPRLGSTGLGMVQALGSCCQTQEGTYFSRVGGCPKGTDYAEACHCKHSCKKPPLARAVSEGRGLAVVVEKDK</sequence>
<dbReference type="Proteomes" id="UP000245884">
    <property type="component" value="Unassembled WGS sequence"/>
</dbReference>
<keyword evidence="3" id="KW-1185">Reference proteome</keyword>
<keyword evidence="1" id="KW-0732">Signal</keyword>
<accession>A0A316UKH0</accession>
<feature type="chain" id="PRO_5016337701" evidence="1">
    <location>
        <begin position="28"/>
        <end position="99"/>
    </location>
</feature>
<dbReference type="AlphaFoldDB" id="A0A316UKH0"/>
<organism evidence="2 3">
    <name type="scientific">Jaminaea rosea</name>
    <dbReference type="NCBI Taxonomy" id="1569628"/>
    <lineage>
        <taxon>Eukaryota</taxon>
        <taxon>Fungi</taxon>
        <taxon>Dikarya</taxon>
        <taxon>Basidiomycota</taxon>
        <taxon>Ustilaginomycotina</taxon>
        <taxon>Exobasidiomycetes</taxon>
        <taxon>Microstromatales</taxon>
        <taxon>Microstromatales incertae sedis</taxon>
        <taxon>Jaminaea</taxon>
    </lineage>
</organism>
<evidence type="ECO:0000313" key="3">
    <source>
        <dbReference type="Proteomes" id="UP000245884"/>
    </source>
</evidence>
<evidence type="ECO:0000256" key="1">
    <source>
        <dbReference type="SAM" id="SignalP"/>
    </source>
</evidence>
<gene>
    <name evidence="2" type="ORF">BDZ90DRAFT_263305</name>
</gene>
<proteinExistence type="predicted"/>